<reference evidence="2" key="1">
    <citation type="submission" date="2020-11" db="EMBL/GenBank/DDBJ databases">
        <authorList>
            <consortium name="DOE Joint Genome Institute"/>
            <person name="Ahrendt S."/>
            <person name="Riley R."/>
            <person name="Andreopoulos W."/>
            <person name="Labutti K."/>
            <person name="Pangilinan J."/>
            <person name="Ruiz-Duenas F.J."/>
            <person name="Barrasa J.M."/>
            <person name="Sanchez-Garcia M."/>
            <person name="Camarero S."/>
            <person name="Miyauchi S."/>
            <person name="Serrano A."/>
            <person name="Linde D."/>
            <person name="Babiker R."/>
            <person name="Drula E."/>
            <person name="Ayuso-Fernandez I."/>
            <person name="Pacheco R."/>
            <person name="Padilla G."/>
            <person name="Ferreira P."/>
            <person name="Barriuso J."/>
            <person name="Kellner H."/>
            <person name="Castanera R."/>
            <person name="Alfaro M."/>
            <person name="Ramirez L."/>
            <person name="Pisabarro A.G."/>
            <person name="Kuo A."/>
            <person name="Tritt A."/>
            <person name="Lipzen A."/>
            <person name="He G."/>
            <person name="Yan M."/>
            <person name="Ng V."/>
            <person name="Cullen D."/>
            <person name="Martin F."/>
            <person name="Rosso M.-N."/>
            <person name="Henrissat B."/>
            <person name="Hibbett D."/>
            <person name="Martinez A.T."/>
            <person name="Grigoriev I.V."/>
        </authorList>
    </citation>
    <scope>NUCLEOTIDE SEQUENCE</scope>
    <source>
        <strain evidence="2">AH 40177</strain>
    </source>
</reference>
<evidence type="ECO:0000313" key="2">
    <source>
        <dbReference type="EMBL" id="KAF9022383.1"/>
    </source>
</evidence>
<name>A0A9P5P3L2_9AGAR</name>
<evidence type="ECO:0000313" key="3">
    <source>
        <dbReference type="Proteomes" id="UP000772434"/>
    </source>
</evidence>
<keyword evidence="3" id="KW-1185">Reference proteome</keyword>
<protein>
    <submittedName>
        <fullName evidence="2">Uncharacterized protein</fullName>
    </submittedName>
</protein>
<dbReference type="OrthoDB" id="73076at2759"/>
<gene>
    <name evidence="2" type="ORF">BDP27DRAFT_1438866</name>
</gene>
<organism evidence="2 3">
    <name type="scientific">Rhodocollybia butyracea</name>
    <dbReference type="NCBI Taxonomy" id="206335"/>
    <lineage>
        <taxon>Eukaryota</taxon>
        <taxon>Fungi</taxon>
        <taxon>Dikarya</taxon>
        <taxon>Basidiomycota</taxon>
        <taxon>Agaricomycotina</taxon>
        <taxon>Agaricomycetes</taxon>
        <taxon>Agaricomycetidae</taxon>
        <taxon>Agaricales</taxon>
        <taxon>Marasmiineae</taxon>
        <taxon>Omphalotaceae</taxon>
        <taxon>Rhodocollybia</taxon>
    </lineage>
</organism>
<comment type="caution">
    <text evidence="2">The sequence shown here is derived from an EMBL/GenBank/DDBJ whole genome shotgun (WGS) entry which is preliminary data.</text>
</comment>
<proteinExistence type="predicted"/>
<dbReference type="AlphaFoldDB" id="A0A9P5P3L2"/>
<feature type="region of interest" description="Disordered" evidence="1">
    <location>
        <begin position="280"/>
        <end position="319"/>
    </location>
</feature>
<dbReference type="EMBL" id="JADNRY010001024">
    <property type="protein sequence ID" value="KAF9022383.1"/>
    <property type="molecule type" value="Genomic_DNA"/>
</dbReference>
<dbReference type="Proteomes" id="UP000772434">
    <property type="component" value="Unassembled WGS sequence"/>
</dbReference>
<sequence>MDSPEVEEIQVDTRVPLSQRAPIPENIRKHLLPPKTLSISNLLSFPLWVSTSTLTSSLAVNFSTDIHHAQAILPTLHMPTYFDYIALCAEAQDALDIELQSFIYCGPTTVSEKEVSIVLPIWVLNFWEEIQSAREAQKMWKTGTEWLSERIGSSVMPYYDLASNLMGNIPWNATLTKEWGGGPVTSLSRFCGHHWLNDENMIQLGNLLTLELRAKDDHRKQIQTSWWSSLLIQQMRELSQEQYGMSRRTASQRGAGKALFYDELDQLAFPVHVELTERGVTLPKSGTRGKPGGSTTGSGSLVQEDDTDEPSNDFTLSFD</sequence>
<evidence type="ECO:0000256" key="1">
    <source>
        <dbReference type="SAM" id="MobiDB-lite"/>
    </source>
</evidence>
<accession>A0A9P5P3L2</accession>